<evidence type="ECO:0000313" key="3">
    <source>
        <dbReference type="Proteomes" id="UP000028828"/>
    </source>
</evidence>
<dbReference type="Pfam" id="PF00557">
    <property type="entry name" value="Peptidase_M24"/>
    <property type="match status" value="1"/>
</dbReference>
<dbReference type="Proteomes" id="UP000028828">
    <property type="component" value="Unassembled WGS sequence"/>
</dbReference>
<dbReference type="AlphaFoldDB" id="A0A086KVY8"/>
<reference evidence="2 3" key="1">
    <citation type="submission" date="2014-03" db="EMBL/GenBank/DDBJ databases">
        <authorList>
            <person name="Sibley D."/>
            <person name="Venepally P."/>
            <person name="Karamycheva S."/>
            <person name="Hadjithomas M."/>
            <person name="Khan A."/>
            <person name="Brunk B."/>
            <person name="Roos D."/>
            <person name="Caler E."/>
            <person name="Lorenzi H."/>
        </authorList>
    </citation>
    <scope>NUCLEOTIDE SEQUENCE [LARGE SCALE GENOMIC DNA]</scope>
    <source>
        <strain evidence="3">p89</strain>
    </source>
</reference>
<keyword evidence="2" id="KW-0031">Aminopeptidase</keyword>
<dbReference type="InterPro" id="IPR036005">
    <property type="entry name" value="Creatinase/aminopeptidase-like"/>
</dbReference>
<dbReference type="PANTHER" id="PTHR43330">
    <property type="entry name" value="METHIONINE AMINOPEPTIDASE"/>
    <property type="match status" value="1"/>
</dbReference>
<keyword evidence="2" id="KW-0645">Protease</keyword>
<accession>A0A086KVY8</accession>
<proteinExistence type="predicted"/>
<keyword evidence="2" id="KW-0378">Hydrolase</keyword>
<evidence type="ECO:0000313" key="2">
    <source>
        <dbReference type="EMBL" id="KFG48556.1"/>
    </source>
</evidence>
<dbReference type="GO" id="GO:0004239">
    <property type="term" value="F:initiator methionyl aminopeptidase activity"/>
    <property type="evidence" value="ECO:0007669"/>
    <property type="project" value="UniProtKB-EC"/>
</dbReference>
<feature type="non-terminal residue" evidence="2">
    <location>
        <position position="1"/>
    </location>
</feature>
<dbReference type="GO" id="GO:0005829">
    <property type="term" value="C:cytosol"/>
    <property type="evidence" value="ECO:0007669"/>
    <property type="project" value="TreeGrafter"/>
</dbReference>
<protein>
    <submittedName>
        <fullName evidence="2">Methionine aminopeptidase</fullName>
        <ecNumber evidence="2">3.4.11.18</ecNumber>
    </submittedName>
</protein>
<dbReference type="InterPro" id="IPR000994">
    <property type="entry name" value="Pept_M24"/>
</dbReference>
<organism evidence="2 3">
    <name type="scientific">Toxoplasma gondii p89</name>
    <dbReference type="NCBI Taxonomy" id="943119"/>
    <lineage>
        <taxon>Eukaryota</taxon>
        <taxon>Sar</taxon>
        <taxon>Alveolata</taxon>
        <taxon>Apicomplexa</taxon>
        <taxon>Conoidasida</taxon>
        <taxon>Coccidia</taxon>
        <taxon>Eucoccidiorida</taxon>
        <taxon>Eimeriorina</taxon>
        <taxon>Sarcocystidae</taxon>
        <taxon>Toxoplasma</taxon>
    </lineage>
</organism>
<feature type="domain" description="Peptidase M24" evidence="1">
    <location>
        <begin position="2"/>
        <end position="53"/>
    </location>
</feature>
<name>A0A086KVY8_TOXGO</name>
<dbReference type="Gene3D" id="3.90.230.10">
    <property type="entry name" value="Creatinase/methionine aminopeptidase superfamily"/>
    <property type="match status" value="1"/>
</dbReference>
<dbReference type="PANTHER" id="PTHR43330:SF7">
    <property type="entry name" value="METHIONINE AMINOPEPTIDASE 1"/>
    <property type="match status" value="1"/>
</dbReference>
<comment type="caution">
    <text evidence="2">The sequence shown here is derived from an EMBL/GenBank/DDBJ whole genome shotgun (WGS) entry which is preliminary data.</text>
</comment>
<feature type="non-terminal residue" evidence="2">
    <location>
        <position position="54"/>
    </location>
</feature>
<sequence length="54" mass="6049">PLQDGDIVNIDITVFFKGMHGDLNETYCVGDNVDEDSKRLIKGAYECLMEAVKQ</sequence>
<dbReference type="SUPFAM" id="SSF55920">
    <property type="entry name" value="Creatinase/aminopeptidase"/>
    <property type="match status" value="1"/>
</dbReference>
<dbReference type="VEuPathDB" id="ToxoDB:TGP89_248850B"/>
<evidence type="ECO:0000259" key="1">
    <source>
        <dbReference type="Pfam" id="PF00557"/>
    </source>
</evidence>
<dbReference type="EC" id="3.4.11.18" evidence="2"/>
<dbReference type="GO" id="GO:0070006">
    <property type="term" value="F:metalloaminopeptidase activity"/>
    <property type="evidence" value="ECO:0007669"/>
    <property type="project" value="TreeGrafter"/>
</dbReference>
<gene>
    <name evidence="2" type="ORF">TGP89_248850B</name>
</gene>
<dbReference type="EMBL" id="AEYI02000512">
    <property type="protein sequence ID" value="KFG48556.1"/>
    <property type="molecule type" value="Genomic_DNA"/>
</dbReference>